<keyword evidence="2 6" id="KW-0699">rRNA-binding</keyword>
<feature type="compositionally biased region" description="Basic and acidic residues" evidence="7">
    <location>
        <begin position="767"/>
        <end position="783"/>
    </location>
</feature>
<evidence type="ECO:0000256" key="2">
    <source>
        <dbReference type="ARBA" id="ARBA00022730"/>
    </source>
</evidence>
<evidence type="ECO:0000313" key="11">
    <source>
        <dbReference type="Proteomes" id="UP000748756"/>
    </source>
</evidence>
<reference evidence="10" key="1">
    <citation type="journal article" date="2020" name="Fungal Divers.">
        <title>Resolving the Mortierellaceae phylogeny through synthesis of multi-gene phylogenetics and phylogenomics.</title>
        <authorList>
            <person name="Vandepol N."/>
            <person name="Liber J."/>
            <person name="Desiro A."/>
            <person name="Na H."/>
            <person name="Kennedy M."/>
            <person name="Barry K."/>
            <person name="Grigoriev I.V."/>
            <person name="Miller A.N."/>
            <person name="O'Donnell K."/>
            <person name="Stajich J.E."/>
            <person name="Bonito G."/>
        </authorList>
    </citation>
    <scope>NUCLEOTIDE SEQUENCE</scope>
    <source>
        <strain evidence="10">NRRL 6426</strain>
    </source>
</reference>
<feature type="compositionally biased region" description="Polar residues" evidence="7">
    <location>
        <begin position="1"/>
        <end position="21"/>
    </location>
</feature>
<evidence type="ECO:0000259" key="9">
    <source>
        <dbReference type="SMART" id="SM01327"/>
    </source>
</evidence>
<dbReference type="GO" id="GO:0019843">
    <property type="term" value="F:rRNA binding"/>
    <property type="evidence" value="ECO:0007669"/>
    <property type="project" value="UniProtKB-KW"/>
</dbReference>
<dbReference type="PANTHER" id="PTHR11581:SF0">
    <property type="entry name" value="SMALL RIBOSOMAL SUBUNIT PROTEIN ES4"/>
    <property type="match status" value="1"/>
</dbReference>
<feature type="compositionally biased region" description="Low complexity" evidence="7">
    <location>
        <begin position="667"/>
        <end position="686"/>
    </location>
</feature>
<dbReference type="InterPro" id="IPR013941">
    <property type="entry name" value="ZDS1_C"/>
</dbReference>
<dbReference type="SMART" id="SM01327">
    <property type="entry name" value="Zds_C"/>
    <property type="match status" value="1"/>
</dbReference>
<evidence type="ECO:0000313" key="10">
    <source>
        <dbReference type="EMBL" id="KAF9155154.1"/>
    </source>
</evidence>
<evidence type="ECO:0000256" key="5">
    <source>
        <dbReference type="ARBA" id="ARBA00023274"/>
    </source>
</evidence>
<feature type="compositionally biased region" description="Polar residues" evidence="7">
    <location>
        <begin position="427"/>
        <end position="440"/>
    </location>
</feature>
<feature type="region of interest" description="Disordered" evidence="7">
    <location>
        <begin position="482"/>
        <end position="510"/>
    </location>
</feature>
<proteinExistence type="inferred from homology"/>
<dbReference type="Pfam" id="PF08071">
    <property type="entry name" value="RS4NT"/>
    <property type="match status" value="1"/>
</dbReference>
<dbReference type="AlphaFoldDB" id="A0A9P5S553"/>
<accession>A0A9P5S553</accession>
<dbReference type="CDD" id="cd06087">
    <property type="entry name" value="KOW_RPS4"/>
    <property type="match status" value="1"/>
</dbReference>
<dbReference type="PROSITE" id="PS50889">
    <property type="entry name" value="S4"/>
    <property type="match status" value="1"/>
</dbReference>
<evidence type="ECO:0000256" key="7">
    <source>
        <dbReference type="SAM" id="MobiDB-lite"/>
    </source>
</evidence>
<dbReference type="InterPro" id="IPR014722">
    <property type="entry name" value="Rib_uL2_dom2"/>
</dbReference>
<feature type="domain" description="KOW" evidence="8">
    <location>
        <begin position="1113"/>
        <end position="1140"/>
    </location>
</feature>
<feature type="compositionally biased region" description="Basic and acidic residues" evidence="7">
    <location>
        <begin position="73"/>
        <end position="82"/>
    </location>
</feature>
<gene>
    <name evidence="10" type="primary">RPS4</name>
    <name evidence="10" type="ORF">BG015_010857</name>
</gene>
<feature type="compositionally biased region" description="Basic residues" evidence="7">
    <location>
        <begin position="784"/>
        <end position="797"/>
    </location>
</feature>
<dbReference type="GO" id="GO:0003735">
    <property type="term" value="F:structural constituent of ribosome"/>
    <property type="evidence" value="ECO:0007669"/>
    <property type="project" value="InterPro"/>
</dbReference>
<dbReference type="Gene3D" id="2.40.50.740">
    <property type="match status" value="1"/>
</dbReference>
<dbReference type="InterPro" id="IPR018199">
    <property type="entry name" value="Ribosomal_eS4_N_CS"/>
</dbReference>
<feature type="compositionally biased region" description="Polar residues" evidence="7">
    <location>
        <begin position="897"/>
        <end position="913"/>
    </location>
</feature>
<dbReference type="FunFam" id="3.10.290.10:FF:000051">
    <property type="entry name" value="40S ribosomal protein S4, X isoform"/>
    <property type="match status" value="1"/>
</dbReference>
<evidence type="ECO:0000256" key="3">
    <source>
        <dbReference type="ARBA" id="ARBA00022884"/>
    </source>
</evidence>
<dbReference type="InterPro" id="IPR013845">
    <property type="entry name" value="Ribosomal_eS4_central_region"/>
</dbReference>
<dbReference type="CDD" id="cd00165">
    <property type="entry name" value="S4"/>
    <property type="match status" value="1"/>
</dbReference>
<dbReference type="Proteomes" id="UP000748756">
    <property type="component" value="Unassembled WGS sequence"/>
</dbReference>
<feature type="compositionally biased region" description="Polar residues" evidence="7">
    <location>
        <begin position="817"/>
        <end position="838"/>
    </location>
</feature>
<dbReference type="Pfam" id="PF00900">
    <property type="entry name" value="Ribosomal_S4e"/>
    <property type="match status" value="1"/>
</dbReference>
<feature type="compositionally biased region" description="Low complexity" evidence="7">
    <location>
        <begin position="330"/>
        <end position="349"/>
    </location>
</feature>
<protein>
    <submittedName>
        <fullName evidence="10">40S ribosomal protein S4</fullName>
    </submittedName>
</protein>
<dbReference type="InterPro" id="IPR005824">
    <property type="entry name" value="KOW"/>
</dbReference>
<feature type="region of interest" description="Disordered" evidence="7">
    <location>
        <begin position="664"/>
        <end position="699"/>
    </location>
</feature>
<dbReference type="Gene3D" id="2.30.30.30">
    <property type="match status" value="1"/>
</dbReference>
<dbReference type="InterPro" id="IPR013843">
    <property type="entry name" value="Ribosomal_eS4_N"/>
</dbReference>
<feature type="compositionally biased region" description="Polar residues" evidence="7">
    <location>
        <begin position="553"/>
        <end position="569"/>
    </location>
</feature>
<feature type="compositionally biased region" description="Basic and acidic residues" evidence="7">
    <location>
        <begin position="804"/>
        <end position="816"/>
    </location>
</feature>
<feature type="compositionally biased region" description="Low complexity" evidence="7">
    <location>
        <begin position="840"/>
        <end position="860"/>
    </location>
</feature>
<evidence type="ECO:0000256" key="4">
    <source>
        <dbReference type="ARBA" id="ARBA00022980"/>
    </source>
</evidence>
<feature type="compositionally biased region" description="Acidic residues" evidence="7">
    <location>
        <begin position="878"/>
        <end position="887"/>
    </location>
</feature>
<comment type="similarity">
    <text evidence="1">Belongs to the eukaryotic ribosomal protein eS4 family.</text>
</comment>
<feature type="region of interest" description="Disordered" evidence="7">
    <location>
        <begin position="325"/>
        <end position="353"/>
    </location>
</feature>
<dbReference type="EMBL" id="JAAAUQ010000080">
    <property type="protein sequence ID" value="KAF9155154.1"/>
    <property type="molecule type" value="Genomic_DNA"/>
</dbReference>
<feature type="region of interest" description="Disordered" evidence="7">
    <location>
        <begin position="261"/>
        <end position="310"/>
    </location>
</feature>
<dbReference type="Pfam" id="PF16121">
    <property type="entry name" value="40S_S4_C"/>
    <property type="match status" value="1"/>
</dbReference>
<dbReference type="FunFam" id="2.40.50.740:FF:000001">
    <property type="entry name" value="40S ribosomal protein S4"/>
    <property type="match status" value="1"/>
</dbReference>
<keyword evidence="3 6" id="KW-0694">RNA-binding</keyword>
<dbReference type="OrthoDB" id="1109245at2759"/>
<dbReference type="InterPro" id="IPR032277">
    <property type="entry name" value="Ribosomal_eS4_C"/>
</dbReference>
<evidence type="ECO:0000256" key="6">
    <source>
        <dbReference type="PROSITE-ProRule" id="PRU00182"/>
    </source>
</evidence>
<evidence type="ECO:0000256" key="1">
    <source>
        <dbReference type="ARBA" id="ARBA00007500"/>
    </source>
</evidence>
<sequence length="1198" mass="132231">MSTESIDSSALTLTDNNLTRSHPNRPRKHSADSRNRREVIALDGQMFESAPAQEDPSAVLLHPQDIAASSCHLDSHSQDSPDRVQPSSPLGDDYKRLDVLDIANSNHIDNTANIMDPGNRDSEPKAPTSSASSTASSAPSSPSSTTSTPTTQPQQLGSTDKQSEDGGQDTLAVNPAPLVRSWSQSNRQSIFAGEHISISQDGPIIEAPSSHSPGSNDDQEDMKEVQIETADPSHLFWVPFHLHPEIAPNEYNRWLSKHGVDSESADGMVSSRSPSISRRKSVLSAQYNPDEDTDDQLSKPPKIEEEPESHDFLSGVFTAPLEQMGEPPLRTKTSLRRSVSLSVSSPTRSNFPSDAVEEDLMTAKRPGGLERSALSLLRRSARTKIRRNSTASNDTRHDVSRLRQTVNANGEYPAVSLVDPGPLPRPSDSQESIATHTPVTPQEEAPKSTKEAETQPLKRFVSTLRDSSKPTITTYVEPHLLEQQRRDQEANGEFKNGEETPSFRISAPGKLENTAAAQLAETLEKSRKEKLDNFTINYPIPPPVKLAHNLLQQPSSQDSSALNKSSGPQQHYDLPVKNKQSGQGAVGIHTHQKKPSSWSWLWGKEKGEKGADGSALGGAGSSPGGMKSAAAAQSQISSIEINTPTISSTETSVKKQSTLSMLFSRNSKSTSAKAQATTAETTHTVSMNGQSLTSDRPKYSNYNRLPIHIERAIYRLSHVKLANPRRPLHEQVLISNMMFWYLGVIQQQQLQQQADLQQQQVQQQRSGSKDSTKGGESKEDKEGKKPKKKKSQKKKNQQRGSAKSAERVVKGPEYEKQQQQSLKVQHSPRPRQQGSSMPSGGPAHQQQVLQQQQYGRSYQNGQGGYDEESRASGTDYSDSYEESDGDDYSPQARQEPIGSQSDTLTSLSIQSARMTAGEEDEDDDVPLAHYQNMPSRQGVPARGPKKHLKRLNAPKHWMLDKLTGTYAPRPTAGPHKLRECLPLVILMRNRLKYALNGKEVQSILMQRLVKVDNKVRTDSTFPAGFMDAITIEKTGENFRLVYDTKGRFTVHRITAEEAKYKLCKVKKVQLGAKGIPFVVTHDGRTLRYPDPLIKVNDTVKLDLETGKFNEFIKFEVGNVAMVTGGRNTGRVGVITHRERHVGGFDIVHIKDVLDRQFATRLSNVFVIGEGNKPWVSLPKNKGVKLTIAEERDRRRAAN</sequence>
<dbReference type="GO" id="GO:0022627">
    <property type="term" value="C:cytosolic small ribosomal subunit"/>
    <property type="evidence" value="ECO:0007669"/>
    <property type="project" value="TreeGrafter"/>
</dbReference>
<dbReference type="SMART" id="SM00739">
    <property type="entry name" value="KOW"/>
    <property type="match status" value="1"/>
</dbReference>
<dbReference type="InterPro" id="IPR038237">
    <property type="entry name" value="Ribosomal_eS4_central_sf"/>
</dbReference>
<dbReference type="FunFam" id="2.30.30.30:FF:000005">
    <property type="entry name" value="40S ribosomal protein S4"/>
    <property type="match status" value="1"/>
</dbReference>
<name>A0A9P5S553_9FUNG</name>
<feature type="compositionally biased region" description="Basic and acidic residues" evidence="7">
    <location>
        <begin position="29"/>
        <end position="40"/>
    </location>
</feature>
<feature type="compositionally biased region" description="Low complexity" evidence="7">
    <location>
        <begin position="126"/>
        <end position="151"/>
    </location>
</feature>
<feature type="domain" description="Protein Zds1 C-terminal" evidence="9">
    <location>
        <begin position="694"/>
        <end position="746"/>
    </location>
</feature>
<feature type="region of interest" description="Disordered" evidence="7">
    <location>
        <begin position="756"/>
        <end position="945"/>
    </location>
</feature>
<feature type="region of interest" description="Disordered" evidence="7">
    <location>
        <begin position="553"/>
        <end position="631"/>
    </location>
</feature>
<comment type="caution">
    <text evidence="10">The sequence shown here is derived from an EMBL/GenBank/DDBJ whole genome shotgun (WGS) entry which is preliminary data.</text>
</comment>
<keyword evidence="11" id="KW-1185">Reference proteome</keyword>
<feature type="region of interest" description="Disordered" evidence="7">
    <location>
        <begin position="405"/>
        <end position="457"/>
    </location>
</feature>
<feature type="region of interest" description="Disordered" evidence="7">
    <location>
        <begin position="108"/>
        <end position="172"/>
    </location>
</feature>
<dbReference type="InterPro" id="IPR000876">
    <property type="entry name" value="Ribosomal_eS4"/>
</dbReference>
<dbReference type="Pfam" id="PF08632">
    <property type="entry name" value="Zds_C"/>
    <property type="match status" value="1"/>
</dbReference>
<dbReference type="HAMAP" id="MF_00485">
    <property type="entry name" value="Ribosomal_eS4"/>
    <property type="match status" value="1"/>
</dbReference>
<feature type="region of interest" description="Disordered" evidence="7">
    <location>
        <begin position="202"/>
        <end position="225"/>
    </location>
</feature>
<dbReference type="InterPro" id="IPR036986">
    <property type="entry name" value="S4_RNA-bd_sf"/>
</dbReference>
<organism evidence="10 11">
    <name type="scientific">Linnemannia schmuckeri</name>
    <dbReference type="NCBI Taxonomy" id="64567"/>
    <lineage>
        <taxon>Eukaryota</taxon>
        <taxon>Fungi</taxon>
        <taxon>Fungi incertae sedis</taxon>
        <taxon>Mucoromycota</taxon>
        <taxon>Mortierellomycotina</taxon>
        <taxon>Mortierellomycetes</taxon>
        <taxon>Mortierellales</taxon>
        <taxon>Mortierellaceae</taxon>
        <taxon>Linnemannia</taxon>
    </lineage>
</organism>
<feature type="region of interest" description="Disordered" evidence="7">
    <location>
        <begin position="1"/>
        <end position="93"/>
    </location>
</feature>
<dbReference type="Gene3D" id="3.10.290.10">
    <property type="entry name" value="RNA-binding S4 domain"/>
    <property type="match status" value="1"/>
</dbReference>
<dbReference type="GO" id="GO:0006412">
    <property type="term" value="P:translation"/>
    <property type="evidence" value="ECO:0007669"/>
    <property type="project" value="InterPro"/>
</dbReference>
<feature type="compositionally biased region" description="Basic and acidic residues" evidence="7">
    <location>
        <begin position="444"/>
        <end position="453"/>
    </location>
</feature>
<dbReference type="InterPro" id="IPR041982">
    <property type="entry name" value="Ribosomal_eS4_KOW"/>
</dbReference>
<keyword evidence="5" id="KW-0687">Ribonucleoprotein</keyword>
<evidence type="ECO:0000259" key="8">
    <source>
        <dbReference type="SMART" id="SM00739"/>
    </source>
</evidence>
<keyword evidence="4 10" id="KW-0689">Ribosomal protein</keyword>
<dbReference type="PROSITE" id="PS00528">
    <property type="entry name" value="RIBOSOMAL_S4E"/>
    <property type="match status" value="1"/>
</dbReference>
<dbReference type="PANTHER" id="PTHR11581">
    <property type="entry name" value="30S/40S RIBOSOMAL PROTEIN S4"/>
    <property type="match status" value="1"/>
</dbReference>